<dbReference type="AlphaFoldDB" id="A0A7G5IJP3"/>
<feature type="domain" description="Ice-binding protein C-terminal" evidence="2">
    <location>
        <begin position="142"/>
        <end position="165"/>
    </location>
</feature>
<feature type="chain" id="PRO_5028952224" evidence="1">
    <location>
        <begin position="23"/>
        <end position="176"/>
    </location>
</feature>
<evidence type="ECO:0000259" key="2">
    <source>
        <dbReference type="Pfam" id="PF07589"/>
    </source>
</evidence>
<reference evidence="3 4" key="1">
    <citation type="submission" date="2020-07" db="EMBL/GenBank/DDBJ databases">
        <title>Complete genome sequence for Sandaracinobacter sp. M6.</title>
        <authorList>
            <person name="Tang Y."/>
            <person name="Liu Q."/>
            <person name="Guo Z."/>
            <person name="Lei P."/>
            <person name="Huang B."/>
        </authorList>
    </citation>
    <scope>NUCLEOTIDE SEQUENCE [LARGE SCALE GENOMIC DNA]</scope>
    <source>
        <strain evidence="3 4">M6</strain>
    </source>
</reference>
<dbReference type="NCBIfam" id="TIGR02595">
    <property type="entry name" value="PEP_CTERM"/>
    <property type="match status" value="1"/>
</dbReference>
<dbReference type="Pfam" id="PF07589">
    <property type="entry name" value="PEP-CTERM"/>
    <property type="match status" value="1"/>
</dbReference>
<evidence type="ECO:0000256" key="1">
    <source>
        <dbReference type="SAM" id="SignalP"/>
    </source>
</evidence>
<dbReference type="KEGG" id="sand:H3309_03565"/>
<organism evidence="3 4">
    <name type="scientific">Sandaracinobacteroides saxicola</name>
    <dbReference type="NCBI Taxonomy" id="2759707"/>
    <lineage>
        <taxon>Bacteria</taxon>
        <taxon>Pseudomonadati</taxon>
        <taxon>Pseudomonadota</taxon>
        <taxon>Alphaproteobacteria</taxon>
        <taxon>Sphingomonadales</taxon>
        <taxon>Sphingosinicellaceae</taxon>
        <taxon>Sandaracinobacteroides</taxon>
    </lineage>
</organism>
<feature type="signal peptide" evidence="1">
    <location>
        <begin position="1"/>
        <end position="22"/>
    </location>
</feature>
<proteinExistence type="predicted"/>
<sequence length="176" mass="18372">MRKSATIFTSMAFFLCAAPVVAAEYSFSFVTNQPLFGGPVDGSGIFTTSDTPMTVGGETAFAVTSITGMVNGSAIAAPTGNYGNYFTTGGTFLDGSGLRFFTAAGNDIRFFFQDSVGRYRVNTFSPGSSSFVTAMSAPVLGAVPEPGTWATMILGFGAIGLSLRRSRQPSMVRARA</sequence>
<name>A0A7G5IJP3_9SPHN</name>
<evidence type="ECO:0000313" key="4">
    <source>
        <dbReference type="Proteomes" id="UP000515292"/>
    </source>
</evidence>
<keyword evidence="4" id="KW-1185">Reference proteome</keyword>
<dbReference type="InterPro" id="IPR013424">
    <property type="entry name" value="Ice-binding_C"/>
</dbReference>
<dbReference type="EMBL" id="CP059851">
    <property type="protein sequence ID" value="QMW23585.1"/>
    <property type="molecule type" value="Genomic_DNA"/>
</dbReference>
<dbReference type="Proteomes" id="UP000515292">
    <property type="component" value="Chromosome"/>
</dbReference>
<dbReference type="NCBIfam" id="NF035944">
    <property type="entry name" value="PEPxxWA-CTERM"/>
    <property type="match status" value="1"/>
</dbReference>
<keyword evidence="1" id="KW-0732">Signal</keyword>
<protein>
    <submittedName>
        <fullName evidence="3">PEPxxWA-CTERM sorting domain-containing protein</fullName>
    </submittedName>
</protein>
<gene>
    <name evidence="3" type="ORF">H3309_03565</name>
</gene>
<evidence type="ECO:0000313" key="3">
    <source>
        <dbReference type="EMBL" id="QMW23585.1"/>
    </source>
</evidence>
<accession>A0A7G5IJP3</accession>